<evidence type="ECO:0000313" key="1">
    <source>
        <dbReference type="EMBL" id="GAV72546.1"/>
    </source>
</evidence>
<sequence length="121" mass="13636">MSIFIQALDFKLWNIIIDGPDSPTSTTTSTSEGGRTLKQRHLFNDEDRGNIQLNAKAKHVIICALNSNEFNRVYSCSTAKEMWDSVTHQIRRGSETSSNVRSVTLSMSWVVDKSILFSKKP</sequence>
<dbReference type="Proteomes" id="UP000187406">
    <property type="component" value="Unassembled WGS sequence"/>
</dbReference>
<keyword evidence="2" id="KW-1185">Reference proteome</keyword>
<evidence type="ECO:0000313" key="2">
    <source>
        <dbReference type="Proteomes" id="UP000187406"/>
    </source>
</evidence>
<evidence type="ECO:0008006" key="3">
    <source>
        <dbReference type="Google" id="ProtNLM"/>
    </source>
</evidence>
<protein>
    <recommendedName>
        <fullName evidence="3">UBN2 domain-containing protein</fullName>
    </recommendedName>
</protein>
<dbReference type="PANTHER" id="PTHR34676">
    <property type="entry name" value="DUF4219 DOMAIN-CONTAINING PROTEIN-RELATED"/>
    <property type="match status" value="1"/>
</dbReference>
<dbReference type="EMBL" id="BDDD01001014">
    <property type="protein sequence ID" value="GAV72546.1"/>
    <property type="molecule type" value="Genomic_DNA"/>
</dbReference>
<proteinExistence type="predicted"/>
<dbReference type="InParanoid" id="A0A1Q3BX49"/>
<dbReference type="AlphaFoldDB" id="A0A1Q3BX49"/>
<dbReference type="PANTHER" id="PTHR34676:SF8">
    <property type="entry name" value="TRANSMEMBRANE PROTEIN"/>
    <property type="match status" value="1"/>
</dbReference>
<comment type="caution">
    <text evidence="1">The sequence shown here is derived from an EMBL/GenBank/DDBJ whole genome shotgun (WGS) entry which is preliminary data.</text>
</comment>
<organism evidence="1 2">
    <name type="scientific">Cephalotus follicularis</name>
    <name type="common">Albany pitcher plant</name>
    <dbReference type="NCBI Taxonomy" id="3775"/>
    <lineage>
        <taxon>Eukaryota</taxon>
        <taxon>Viridiplantae</taxon>
        <taxon>Streptophyta</taxon>
        <taxon>Embryophyta</taxon>
        <taxon>Tracheophyta</taxon>
        <taxon>Spermatophyta</taxon>
        <taxon>Magnoliopsida</taxon>
        <taxon>eudicotyledons</taxon>
        <taxon>Gunneridae</taxon>
        <taxon>Pentapetalae</taxon>
        <taxon>rosids</taxon>
        <taxon>fabids</taxon>
        <taxon>Oxalidales</taxon>
        <taxon>Cephalotaceae</taxon>
        <taxon>Cephalotus</taxon>
    </lineage>
</organism>
<name>A0A1Q3BX49_CEPFO</name>
<accession>A0A1Q3BX49</accession>
<reference evidence="2" key="1">
    <citation type="submission" date="2016-04" db="EMBL/GenBank/DDBJ databases">
        <title>Cephalotus genome sequencing.</title>
        <authorList>
            <person name="Fukushima K."/>
            <person name="Hasebe M."/>
            <person name="Fang X."/>
        </authorList>
    </citation>
    <scope>NUCLEOTIDE SEQUENCE [LARGE SCALE GENOMIC DNA]</scope>
    <source>
        <strain evidence="2">cv. St1</strain>
    </source>
</reference>
<dbReference type="Pfam" id="PF14223">
    <property type="entry name" value="Retrotran_gag_2"/>
    <property type="match status" value="1"/>
</dbReference>
<gene>
    <name evidence="1" type="ORF">CFOL_v3_16034</name>
</gene>